<feature type="non-terminal residue" evidence="1">
    <location>
        <position position="1"/>
    </location>
</feature>
<proteinExistence type="predicted"/>
<keyword evidence="2" id="KW-1185">Reference proteome</keyword>
<evidence type="ECO:0000313" key="1">
    <source>
        <dbReference type="EMBL" id="KAJ7740077.1"/>
    </source>
</evidence>
<organism evidence="1 2">
    <name type="scientific">Mycena metata</name>
    <dbReference type="NCBI Taxonomy" id="1033252"/>
    <lineage>
        <taxon>Eukaryota</taxon>
        <taxon>Fungi</taxon>
        <taxon>Dikarya</taxon>
        <taxon>Basidiomycota</taxon>
        <taxon>Agaricomycotina</taxon>
        <taxon>Agaricomycetes</taxon>
        <taxon>Agaricomycetidae</taxon>
        <taxon>Agaricales</taxon>
        <taxon>Marasmiineae</taxon>
        <taxon>Mycenaceae</taxon>
        <taxon>Mycena</taxon>
    </lineage>
</organism>
<dbReference type="AlphaFoldDB" id="A0AAD7ICJ5"/>
<evidence type="ECO:0008006" key="3">
    <source>
        <dbReference type="Google" id="ProtNLM"/>
    </source>
</evidence>
<reference evidence="1" key="1">
    <citation type="submission" date="2023-03" db="EMBL/GenBank/DDBJ databases">
        <title>Massive genome expansion in bonnet fungi (Mycena s.s.) driven by repeated elements and novel gene families across ecological guilds.</title>
        <authorList>
            <consortium name="Lawrence Berkeley National Laboratory"/>
            <person name="Harder C.B."/>
            <person name="Miyauchi S."/>
            <person name="Viragh M."/>
            <person name="Kuo A."/>
            <person name="Thoen E."/>
            <person name="Andreopoulos B."/>
            <person name="Lu D."/>
            <person name="Skrede I."/>
            <person name="Drula E."/>
            <person name="Henrissat B."/>
            <person name="Morin E."/>
            <person name="Kohler A."/>
            <person name="Barry K."/>
            <person name="LaButti K."/>
            <person name="Morin E."/>
            <person name="Salamov A."/>
            <person name="Lipzen A."/>
            <person name="Mereny Z."/>
            <person name="Hegedus B."/>
            <person name="Baldrian P."/>
            <person name="Stursova M."/>
            <person name="Weitz H."/>
            <person name="Taylor A."/>
            <person name="Grigoriev I.V."/>
            <person name="Nagy L.G."/>
            <person name="Martin F."/>
            <person name="Kauserud H."/>
        </authorList>
    </citation>
    <scope>NUCLEOTIDE SEQUENCE</scope>
    <source>
        <strain evidence="1">CBHHK182m</strain>
    </source>
</reference>
<dbReference type="EMBL" id="JARKIB010000104">
    <property type="protein sequence ID" value="KAJ7740077.1"/>
    <property type="molecule type" value="Genomic_DNA"/>
</dbReference>
<sequence>LVSQVCRHWRAVALASPRLWRHIGFPEGEDAQSLFMANIFPVQVERVRGGPVSICFEGDPPPEILTPCLQLSSQWENISLSISSFLSPQFSDYVFSALTTLLLFYLGPVPMTDVSRTDSLPALVKLSLDLYECGFPQRLKSLIPWWQLQKCDLRDLDSLDFLWIVTQLPQDADVVVVNGSNEDHSRAAPSPTTSLIRSLTLNGCLCFLTDVLDVLSAPALDTFVLRDFNPGVLDYPLGARLMHFFDRSACTLTHLKFTARLQEDDLIHVLQSSHVRNLIDLDLGLTWLSPRELAALVAGPLPKLCRLTLGGARDENVLLEALGTHNRPRISCSEEYLSMGKLQVTLTGFGR</sequence>
<accession>A0AAD7ICJ5</accession>
<protein>
    <recommendedName>
        <fullName evidence="3">F-box domain-containing protein</fullName>
    </recommendedName>
</protein>
<name>A0AAD7ICJ5_9AGAR</name>
<comment type="caution">
    <text evidence="1">The sequence shown here is derived from an EMBL/GenBank/DDBJ whole genome shotgun (WGS) entry which is preliminary data.</text>
</comment>
<evidence type="ECO:0000313" key="2">
    <source>
        <dbReference type="Proteomes" id="UP001215598"/>
    </source>
</evidence>
<gene>
    <name evidence="1" type="ORF">B0H16DRAFT_1758220</name>
</gene>
<dbReference type="Proteomes" id="UP001215598">
    <property type="component" value="Unassembled WGS sequence"/>
</dbReference>